<keyword evidence="3" id="KW-0645">Protease</keyword>
<feature type="transmembrane region" description="Helical" evidence="1">
    <location>
        <begin position="167"/>
        <end position="185"/>
    </location>
</feature>
<proteinExistence type="predicted"/>
<sequence length="191" mass="22019">MNEPKKDTAPPLSITEKQVLVSFYLTQLGLLVIALPLLWWQGNLNWGYFGLGNIHMWIWGGITGLAIVAADLLLARIVPERWFDDGGINRLLFKHRSFIHIFFISLIAALVEEMFFRGVVQHWLGIWWASLLFVLVHTRYLRQWLLVLMVGVISLVFGWLVQWSGTLAPAIVAHWLVDFLLGLYFRYLTDG</sequence>
<dbReference type="GO" id="GO:0006508">
    <property type="term" value="P:proteolysis"/>
    <property type="evidence" value="ECO:0007669"/>
    <property type="project" value="UniProtKB-KW"/>
</dbReference>
<keyword evidence="1" id="KW-0812">Transmembrane</keyword>
<dbReference type="Proteomes" id="UP000535491">
    <property type="component" value="Unassembled WGS sequence"/>
</dbReference>
<protein>
    <submittedName>
        <fullName evidence="3">CPBP family intramembrane metalloprotease</fullName>
    </submittedName>
</protein>
<keyword evidence="3" id="KW-0378">Hydrolase</keyword>
<dbReference type="RefSeq" id="WP_181753290.1">
    <property type="nucleotide sequence ID" value="NZ_JACEIQ010000017.1"/>
</dbReference>
<feature type="transmembrane region" description="Helical" evidence="1">
    <location>
        <begin position="54"/>
        <end position="78"/>
    </location>
</feature>
<organism evidence="3 4">
    <name type="scientific">Paenactinomyces guangxiensis</name>
    <dbReference type="NCBI Taxonomy" id="1490290"/>
    <lineage>
        <taxon>Bacteria</taxon>
        <taxon>Bacillati</taxon>
        <taxon>Bacillota</taxon>
        <taxon>Bacilli</taxon>
        <taxon>Bacillales</taxon>
        <taxon>Thermoactinomycetaceae</taxon>
        <taxon>Paenactinomyces</taxon>
    </lineage>
</organism>
<feature type="transmembrane region" description="Helical" evidence="1">
    <location>
        <begin position="144"/>
        <end position="161"/>
    </location>
</feature>
<keyword evidence="1" id="KW-1133">Transmembrane helix</keyword>
<evidence type="ECO:0000256" key="1">
    <source>
        <dbReference type="SAM" id="Phobius"/>
    </source>
</evidence>
<dbReference type="GO" id="GO:0008237">
    <property type="term" value="F:metallopeptidase activity"/>
    <property type="evidence" value="ECO:0007669"/>
    <property type="project" value="UniProtKB-KW"/>
</dbReference>
<feature type="domain" description="CAAX prenyl protease 2/Lysostaphin resistance protein A-like" evidence="2">
    <location>
        <begin position="97"/>
        <end position="180"/>
    </location>
</feature>
<dbReference type="EMBL" id="JACEIQ010000017">
    <property type="protein sequence ID" value="MBA4495634.1"/>
    <property type="molecule type" value="Genomic_DNA"/>
</dbReference>
<keyword evidence="3" id="KW-0482">Metalloprotease</keyword>
<gene>
    <name evidence="3" type="ORF">H1191_15155</name>
</gene>
<keyword evidence="4" id="KW-1185">Reference proteome</keyword>
<dbReference type="GO" id="GO:0004175">
    <property type="term" value="F:endopeptidase activity"/>
    <property type="evidence" value="ECO:0007669"/>
    <property type="project" value="UniProtKB-ARBA"/>
</dbReference>
<evidence type="ECO:0000259" key="2">
    <source>
        <dbReference type="Pfam" id="PF02517"/>
    </source>
</evidence>
<feature type="transmembrane region" description="Helical" evidence="1">
    <location>
        <begin position="21"/>
        <end position="42"/>
    </location>
</feature>
<accession>A0A7W2A9V3</accession>
<dbReference type="Pfam" id="PF02517">
    <property type="entry name" value="Rce1-like"/>
    <property type="match status" value="1"/>
</dbReference>
<comment type="caution">
    <text evidence="3">The sequence shown here is derived from an EMBL/GenBank/DDBJ whole genome shotgun (WGS) entry which is preliminary data.</text>
</comment>
<feature type="transmembrane region" description="Helical" evidence="1">
    <location>
        <begin position="122"/>
        <end position="137"/>
    </location>
</feature>
<evidence type="ECO:0000313" key="4">
    <source>
        <dbReference type="Proteomes" id="UP000535491"/>
    </source>
</evidence>
<reference evidence="3 4" key="1">
    <citation type="submission" date="2020-07" db="EMBL/GenBank/DDBJ databases">
        <authorList>
            <person name="Feng H."/>
        </authorList>
    </citation>
    <scope>NUCLEOTIDE SEQUENCE [LARGE SCALE GENOMIC DNA]</scope>
    <source>
        <strain evidence="4">s-10</strain>
    </source>
</reference>
<dbReference type="GO" id="GO:0080120">
    <property type="term" value="P:CAAX-box protein maturation"/>
    <property type="evidence" value="ECO:0007669"/>
    <property type="project" value="UniProtKB-ARBA"/>
</dbReference>
<name>A0A7W2A9V3_9BACL</name>
<evidence type="ECO:0000313" key="3">
    <source>
        <dbReference type="EMBL" id="MBA4495634.1"/>
    </source>
</evidence>
<dbReference type="InterPro" id="IPR003675">
    <property type="entry name" value="Rce1/LyrA-like_dom"/>
</dbReference>
<dbReference type="AlphaFoldDB" id="A0A7W2A9V3"/>
<keyword evidence="1" id="KW-0472">Membrane</keyword>
<feature type="transmembrane region" description="Helical" evidence="1">
    <location>
        <begin position="98"/>
        <end position="116"/>
    </location>
</feature>